<evidence type="ECO:0000313" key="3">
    <source>
        <dbReference type="Proteomes" id="UP000032076"/>
    </source>
</evidence>
<dbReference type="Proteomes" id="UP000032076">
    <property type="component" value="Unassembled WGS sequence"/>
</dbReference>
<sequence length="134" mass="14858">MAKLNHNPGPKKERAILKATGSVLLAIIASSHHWLHTLLIALGLTTLGAGLFTMPPLIKILFMLLSLVLSGWFLIVAKRKWPINRPAAWVYLLSSIISIIFVLSAIPDTLNSLEQPSYQEIPQLQHGDHENHSK</sequence>
<gene>
    <name evidence="2" type="ORF">B4167_2011</name>
</gene>
<feature type="transmembrane region" description="Helical" evidence="1">
    <location>
        <begin position="21"/>
        <end position="44"/>
    </location>
</feature>
<keyword evidence="1" id="KW-1133">Transmembrane helix</keyword>
<organism evidence="2 3">
    <name type="scientific">Caldibacillus thermoamylovorans</name>
    <dbReference type="NCBI Taxonomy" id="35841"/>
    <lineage>
        <taxon>Bacteria</taxon>
        <taxon>Bacillati</taxon>
        <taxon>Bacillota</taxon>
        <taxon>Bacilli</taxon>
        <taxon>Bacillales</taxon>
        <taxon>Bacillaceae</taxon>
        <taxon>Caldibacillus</taxon>
    </lineage>
</organism>
<keyword evidence="1" id="KW-0472">Membrane</keyword>
<dbReference type="EMBL" id="JXLU01000031">
    <property type="protein sequence ID" value="KIO73535.1"/>
    <property type="molecule type" value="Genomic_DNA"/>
</dbReference>
<feature type="transmembrane region" description="Helical" evidence="1">
    <location>
        <begin position="88"/>
        <end position="106"/>
    </location>
</feature>
<dbReference type="OrthoDB" id="1798310at2"/>
<protein>
    <submittedName>
        <fullName evidence="2">Uncharacterized protein</fullName>
    </submittedName>
</protein>
<dbReference type="RefSeq" id="WP_041844924.1">
    <property type="nucleotide sequence ID" value="NZ_CP023704.1"/>
</dbReference>
<dbReference type="KEGG" id="bthv:CQJ30_10795"/>
<feature type="transmembrane region" description="Helical" evidence="1">
    <location>
        <begin position="56"/>
        <end position="76"/>
    </location>
</feature>
<accession>A0A0D0GBH3</accession>
<keyword evidence="1" id="KW-0812">Transmembrane</keyword>
<dbReference type="AlphaFoldDB" id="A0A0D0GBH3"/>
<name>A0A0D0GBH3_9BACI</name>
<reference evidence="2 3" key="1">
    <citation type="submission" date="2015-01" db="EMBL/GenBank/DDBJ databases">
        <title>Draft Genome Sequences of Four Bacillus thermoamylovorans Strains, Isolated From Food Products.</title>
        <authorList>
            <person name="Krawcyk A.O."/>
            <person name="Berendsen E.M."/>
            <person name="Eijlander R.T."/>
            <person name="de Jong A."/>
            <person name="Wells-Bennik M."/>
            <person name="Kuipers O.P."/>
        </authorList>
    </citation>
    <scope>NUCLEOTIDE SEQUENCE [LARGE SCALE GENOMIC DNA]</scope>
    <source>
        <strain evidence="2 3">B4167</strain>
    </source>
</reference>
<evidence type="ECO:0000313" key="2">
    <source>
        <dbReference type="EMBL" id="KIO73535.1"/>
    </source>
</evidence>
<comment type="caution">
    <text evidence="2">The sequence shown here is derived from an EMBL/GenBank/DDBJ whole genome shotgun (WGS) entry which is preliminary data.</text>
</comment>
<proteinExistence type="predicted"/>
<evidence type="ECO:0000256" key="1">
    <source>
        <dbReference type="SAM" id="Phobius"/>
    </source>
</evidence>